<proteinExistence type="predicted"/>
<dbReference type="EMBL" id="CM042036">
    <property type="protein sequence ID" value="KAI3744603.1"/>
    <property type="molecule type" value="Genomic_DNA"/>
</dbReference>
<evidence type="ECO:0000313" key="1">
    <source>
        <dbReference type="EMBL" id="KAI3744603.1"/>
    </source>
</evidence>
<protein>
    <submittedName>
        <fullName evidence="1">Uncharacterized protein</fullName>
    </submittedName>
</protein>
<comment type="caution">
    <text evidence="1">The sequence shown here is derived from an EMBL/GenBank/DDBJ whole genome shotgun (WGS) entry which is preliminary data.</text>
</comment>
<sequence length="1676" mass="188883">MEESGSGNSSVPGTRAHTVVLALEFDLNKTPPPSPPEEAAAGGNDDGATADHRCALCRRTQGEMVVCCVCVKHFHLECLQGSEEESEWKCAECSAECRRRKRLRRSESAVSGGSGLGLLDMNASPTREVDVADVEVYVNTEFALADSAIKMQDKRRIPLVGCTLTSPHTRPDMQIAQLNLDIATKNANLVYLQALKDYISENRGVLEDGWRVKFKYSESICKTFPIYCAPDGSRFDSMQKVAHYVGLLPNSNSFETNDYDNSLGLLQNGSQAAKNLNYSSRSMSKVCNSGKTVEADPMENDNCLTELFLDGFPVQFEDFFVTSIGKIDPQFSFHNASQIWPVGYKSIWHDRLTGSAFVCNVLKNGDCGLKFRVNRYPCTKLSMPNASTVIYKPKCGLPDQSSCSTTESQHMTSNNFINGDLIGEFSVEGRSPSSAWQMVLETLLFACRQSFQDLKFLSFCCNHSVESEHFYGSYGVDSLDKFRYLTGQTNSIPSLMLTVDQLDFSCMLLRRWLQLDRFGLDAEFVQELIEQLPKAFTCSEHKSLDARCQNSVSHTVGSGFFTVLRKYHSQPMVPDTITENEKRRDLPGNAIASNLPPGLIGNFLQAYEFFLRFHSVLGQGIPLSRQKLEHELLNPWVDGLNFSITPDTKVSDDNFAEGTKEAEFGCQSQLSNFHMAMVKMLVEDMLSKIVINDPFNAMESKSRKGRKKNMEVKVHFNGQKSKIGIFPINEITWPELARRYILVFLSMDDKFEDLEVTGSEFNEIFHCLNGNGGPLCGYLTGMAAIEADAVVLADASKKVFSSVKSKTFDFIIDKKDLNINDSAMEKRRTDNRCPGWIKVLEPIRKQPTNVGAKIRNRVKKSLEKGPPEWATEMLLKSISKDVYKGNAAGPTKKIVIEVLEKVRNENPLTKKKAKESRIIRTVSDVIIKRCRMVLRVAAAQDENKFFFNLMAESFLKLNEFDDNGILEMVSRPLDFRTIDLRLDAGSYGDSHESFIEDVREVLQNLRIKYRNKLKYIEWIEKISKEIEELYVKEVLTLVNKMVKYGNGATSLCGETRKDLNMMIAETILTALFVAPWEVGICKICGKDENDHILLLCDRCDAEYHTYCLNPPLQRIPKSSWYCPPCILFITSQSTSRQEDFDVTLLNQPTEKKRSQRELTRNGLEALADLADNMESMAYWELGVKERVSLLHFLCDEALGLTVIREQINTDNCFTKRNFLGRDSAGRLYWALGGPERLFVSGPHSEGEVSVGSDSSSKEFDSWICYESDAEIKSLVEWLKDNDARERELKESIKDWQKAKSNNHNGQVDFHVNCIKTSVYRTNARAELEKKFGFYGEGRIVHEGKIYRCDCLELVESTRHHCFSCHLTFFTNEVHQCNGSEKQLTLTNGLVQSNRNPFFSVPEYHLQNTNAAFLVKQGVNSNESPFEVDRSNHEGITGKKPASFGPTGNPSFVPTDQLHGSAAFLVKQGVNSNESPSEVAWSNLEGITGKDPASSSGPLMGRASEIIRCMKIILLDIETALPREAFRPSRVNFGKLQGWREYLKSAQSVNEMVQATIILEDMIKTEHLKEEWWYWSSPSAAVKISTVQSLALRIYALDAAIFYEKPPPPPPPPPVDLTEMLEPEDCKSKEETPKKSKLKKNLKTCSPTMKLNDLEVFKTSKSKDTHQKKKKLKVSND</sequence>
<accession>A0ACB9DE03</accession>
<name>A0ACB9DE03_9ASTR</name>
<evidence type="ECO:0000313" key="2">
    <source>
        <dbReference type="Proteomes" id="UP001056120"/>
    </source>
</evidence>
<organism evidence="1 2">
    <name type="scientific">Smallanthus sonchifolius</name>
    <dbReference type="NCBI Taxonomy" id="185202"/>
    <lineage>
        <taxon>Eukaryota</taxon>
        <taxon>Viridiplantae</taxon>
        <taxon>Streptophyta</taxon>
        <taxon>Embryophyta</taxon>
        <taxon>Tracheophyta</taxon>
        <taxon>Spermatophyta</taxon>
        <taxon>Magnoliopsida</taxon>
        <taxon>eudicotyledons</taxon>
        <taxon>Gunneridae</taxon>
        <taxon>Pentapetalae</taxon>
        <taxon>asterids</taxon>
        <taxon>campanulids</taxon>
        <taxon>Asterales</taxon>
        <taxon>Asteraceae</taxon>
        <taxon>Asteroideae</taxon>
        <taxon>Heliantheae alliance</taxon>
        <taxon>Millerieae</taxon>
        <taxon>Smallanthus</taxon>
    </lineage>
</organism>
<dbReference type="Proteomes" id="UP001056120">
    <property type="component" value="Linkage Group LG19"/>
</dbReference>
<gene>
    <name evidence="1" type="ORF">L1987_57689</name>
</gene>
<reference evidence="2" key="1">
    <citation type="journal article" date="2022" name="Mol. Ecol. Resour.">
        <title>The genomes of chicory, endive, great burdock and yacon provide insights into Asteraceae palaeo-polyploidization history and plant inulin production.</title>
        <authorList>
            <person name="Fan W."/>
            <person name="Wang S."/>
            <person name="Wang H."/>
            <person name="Wang A."/>
            <person name="Jiang F."/>
            <person name="Liu H."/>
            <person name="Zhao H."/>
            <person name="Xu D."/>
            <person name="Zhang Y."/>
        </authorList>
    </citation>
    <scope>NUCLEOTIDE SEQUENCE [LARGE SCALE GENOMIC DNA]</scope>
    <source>
        <strain evidence="2">cv. Yunnan</strain>
    </source>
</reference>
<keyword evidence="2" id="KW-1185">Reference proteome</keyword>
<reference evidence="1 2" key="2">
    <citation type="journal article" date="2022" name="Mol. Ecol. Resour.">
        <title>The genomes of chicory, endive, great burdock and yacon provide insights into Asteraceae paleo-polyploidization history and plant inulin production.</title>
        <authorList>
            <person name="Fan W."/>
            <person name="Wang S."/>
            <person name="Wang H."/>
            <person name="Wang A."/>
            <person name="Jiang F."/>
            <person name="Liu H."/>
            <person name="Zhao H."/>
            <person name="Xu D."/>
            <person name="Zhang Y."/>
        </authorList>
    </citation>
    <scope>NUCLEOTIDE SEQUENCE [LARGE SCALE GENOMIC DNA]</scope>
    <source>
        <strain evidence="2">cv. Yunnan</strain>
        <tissue evidence="1">Leaves</tissue>
    </source>
</reference>